<accession>A0AB34IHA3</accession>
<evidence type="ECO:0000313" key="6">
    <source>
        <dbReference type="EMBL" id="KAL1498567.1"/>
    </source>
</evidence>
<feature type="transmembrane region" description="Helical" evidence="5">
    <location>
        <begin position="7"/>
        <end position="25"/>
    </location>
</feature>
<keyword evidence="7" id="KW-1185">Reference proteome</keyword>
<keyword evidence="2 5" id="KW-0812">Transmembrane</keyword>
<evidence type="ECO:0008006" key="8">
    <source>
        <dbReference type="Google" id="ProtNLM"/>
    </source>
</evidence>
<feature type="transmembrane region" description="Helical" evidence="5">
    <location>
        <begin position="156"/>
        <end position="173"/>
    </location>
</feature>
<evidence type="ECO:0000256" key="3">
    <source>
        <dbReference type="ARBA" id="ARBA00022989"/>
    </source>
</evidence>
<evidence type="ECO:0000313" key="7">
    <source>
        <dbReference type="Proteomes" id="UP001515480"/>
    </source>
</evidence>
<dbReference type="AlphaFoldDB" id="A0AB34IHA3"/>
<dbReference type="InterPro" id="IPR050186">
    <property type="entry name" value="TPT_transporter"/>
</dbReference>
<comment type="caution">
    <text evidence="6">The sequence shown here is derived from an EMBL/GenBank/DDBJ whole genome shotgun (WGS) entry which is preliminary data.</text>
</comment>
<organism evidence="6 7">
    <name type="scientific">Prymnesium parvum</name>
    <name type="common">Toxic golden alga</name>
    <dbReference type="NCBI Taxonomy" id="97485"/>
    <lineage>
        <taxon>Eukaryota</taxon>
        <taxon>Haptista</taxon>
        <taxon>Haptophyta</taxon>
        <taxon>Prymnesiophyceae</taxon>
        <taxon>Prymnesiales</taxon>
        <taxon>Prymnesiaceae</taxon>
        <taxon>Prymnesium</taxon>
    </lineage>
</organism>
<feature type="transmembrane region" description="Helical" evidence="5">
    <location>
        <begin position="218"/>
        <end position="239"/>
    </location>
</feature>
<evidence type="ECO:0000256" key="4">
    <source>
        <dbReference type="ARBA" id="ARBA00023136"/>
    </source>
</evidence>
<feature type="transmembrane region" description="Helical" evidence="5">
    <location>
        <begin position="31"/>
        <end position="53"/>
    </location>
</feature>
<keyword evidence="3 5" id="KW-1133">Transmembrane helix</keyword>
<gene>
    <name evidence="6" type="ORF">AB1Y20_013886</name>
</gene>
<sequence length="330" mass="35368">MAGKTGSVGLTVGLYCICSGGMLVINKVTVAFLGVPALITIAQFAATSLGVLLGAKCGLLTVDPCEWSKIRHFGIYVLAFSGGTWSNMKVLMVSNVETVIVFRACAPLIVCMFDYHFHRRALPSFRSIVAMLLIGAGAICYVVNDRSFRAEGPTAYFWVLVWFSLLVFQLTYAKHLVTGIGLKSVWSSVLYTNTLAIVPTALIGIFSGDFSQISRVEWSMPGIAVLMLSCCVGMGISFAGFKCQQLITATAYTVVGVMNKMLTVTINVMIWDKHASGIGIASLCVCLLGGSLYQQAPPRAPAVLDKRGAYTELTEPEGASTPRKEEGSTV</sequence>
<dbReference type="PANTHER" id="PTHR11132">
    <property type="entry name" value="SOLUTE CARRIER FAMILY 35"/>
    <property type="match status" value="1"/>
</dbReference>
<evidence type="ECO:0000256" key="1">
    <source>
        <dbReference type="ARBA" id="ARBA00004141"/>
    </source>
</evidence>
<dbReference type="GO" id="GO:0016020">
    <property type="term" value="C:membrane"/>
    <property type="evidence" value="ECO:0007669"/>
    <property type="project" value="UniProtKB-SubCell"/>
</dbReference>
<reference evidence="6 7" key="1">
    <citation type="journal article" date="2024" name="Science">
        <title>Giant polyketide synthase enzymes in the biosynthesis of giant marine polyether toxins.</title>
        <authorList>
            <person name="Fallon T.R."/>
            <person name="Shende V.V."/>
            <person name="Wierzbicki I.H."/>
            <person name="Pendleton A.L."/>
            <person name="Watervoot N.F."/>
            <person name="Auber R.P."/>
            <person name="Gonzalez D.J."/>
            <person name="Wisecaver J.H."/>
            <person name="Moore B.S."/>
        </authorList>
    </citation>
    <scope>NUCLEOTIDE SEQUENCE [LARGE SCALE GENOMIC DNA]</scope>
    <source>
        <strain evidence="6 7">12B1</strain>
    </source>
</reference>
<proteinExistence type="predicted"/>
<evidence type="ECO:0000256" key="2">
    <source>
        <dbReference type="ARBA" id="ARBA00022692"/>
    </source>
</evidence>
<name>A0AB34IHA3_PRYPA</name>
<evidence type="ECO:0000256" key="5">
    <source>
        <dbReference type="SAM" id="Phobius"/>
    </source>
</evidence>
<feature type="transmembrane region" description="Helical" evidence="5">
    <location>
        <begin position="185"/>
        <end position="206"/>
    </location>
</feature>
<feature type="transmembrane region" description="Helical" evidence="5">
    <location>
        <begin position="276"/>
        <end position="293"/>
    </location>
</feature>
<dbReference type="EMBL" id="JBGBPQ010000027">
    <property type="protein sequence ID" value="KAL1498567.1"/>
    <property type="molecule type" value="Genomic_DNA"/>
</dbReference>
<feature type="transmembrane region" description="Helical" evidence="5">
    <location>
        <begin position="124"/>
        <end position="144"/>
    </location>
</feature>
<keyword evidence="4 5" id="KW-0472">Membrane</keyword>
<protein>
    <recommendedName>
        <fullName evidence="8">Sugar phosphate transporter domain-containing protein</fullName>
    </recommendedName>
</protein>
<feature type="transmembrane region" description="Helical" evidence="5">
    <location>
        <begin position="251"/>
        <end position="270"/>
    </location>
</feature>
<comment type="subcellular location">
    <subcellularLocation>
        <location evidence="1">Membrane</location>
        <topology evidence="1">Multi-pass membrane protein</topology>
    </subcellularLocation>
</comment>
<dbReference type="Proteomes" id="UP001515480">
    <property type="component" value="Unassembled WGS sequence"/>
</dbReference>